<feature type="binding site" evidence="6">
    <location>
        <position position="247"/>
    </location>
    <ligand>
        <name>Mg(2+)</name>
        <dbReference type="ChEBI" id="CHEBI:18420"/>
    </ligand>
</feature>
<keyword evidence="4 6" id="KW-0460">Magnesium</keyword>
<dbReference type="GO" id="GO:0009252">
    <property type="term" value="P:peptidoglycan biosynthetic process"/>
    <property type="evidence" value="ECO:0007669"/>
    <property type="project" value="TreeGrafter"/>
</dbReference>
<dbReference type="InterPro" id="IPR006352">
    <property type="entry name" value="GlmM_bact"/>
</dbReference>
<evidence type="ECO:0000256" key="4">
    <source>
        <dbReference type="ARBA" id="ARBA00022842"/>
    </source>
</evidence>
<dbReference type="GO" id="GO:0008966">
    <property type="term" value="F:phosphoglucosamine mutase activity"/>
    <property type="evidence" value="ECO:0007669"/>
    <property type="project" value="UniProtKB-UniRule"/>
</dbReference>
<feature type="domain" description="Alpha-D-phosphohexomutase alpha/beta/alpha" evidence="10">
    <location>
        <begin position="260"/>
        <end position="367"/>
    </location>
</feature>
<evidence type="ECO:0000259" key="8">
    <source>
        <dbReference type="Pfam" id="PF02878"/>
    </source>
</evidence>
<dbReference type="PANTHER" id="PTHR42946">
    <property type="entry name" value="PHOSPHOHEXOSE MUTASE"/>
    <property type="match status" value="1"/>
</dbReference>
<evidence type="ECO:0000256" key="3">
    <source>
        <dbReference type="ARBA" id="ARBA00022723"/>
    </source>
</evidence>
<comment type="PTM">
    <text evidence="6">Activated by phosphorylation.</text>
</comment>
<evidence type="ECO:0000259" key="9">
    <source>
        <dbReference type="Pfam" id="PF02879"/>
    </source>
</evidence>
<dbReference type="InterPro" id="IPR016055">
    <property type="entry name" value="A-D-PHexomutase_a/b/a-I/II/III"/>
</dbReference>
<evidence type="ECO:0000313" key="11">
    <source>
        <dbReference type="EMBL" id="GBF58912.1"/>
    </source>
</evidence>
<dbReference type="EMBL" id="BFBR01000008">
    <property type="protein sequence ID" value="GBF58912.1"/>
    <property type="molecule type" value="Genomic_DNA"/>
</dbReference>
<dbReference type="Proteomes" id="UP000245086">
    <property type="component" value="Unassembled WGS sequence"/>
</dbReference>
<dbReference type="CDD" id="cd05802">
    <property type="entry name" value="GlmM"/>
    <property type="match status" value="1"/>
</dbReference>
<proteinExistence type="inferred from homology"/>
<dbReference type="GO" id="GO:0005975">
    <property type="term" value="P:carbohydrate metabolic process"/>
    <property type="evidence" value="ECO:0007669"/>
    <property type="project" value="InterPro"/>
</dbReference>
<dbReference type="FunFam" id="3.40.120.10:FF:000003">
    <property type="entry name" value="Phosphoglucosamine mutase"/>
    <property type="match status" value="1"/>
</dbReference>
<keyword evidence="2 6" id="KW-0597">Phosphoprotein</keyword>
<evidence type="ECO:0000256" key="5">
    <source>
        <dbReference type="ARBA" id="ARBA00023235"/>
    </source>
</evidence>
<feature type="modified residue" description="Phosphoserine" evidence="6">
    <location>
        <position position="102"/>
    </location>
</feature>
<dbReference type="Gene3D" id="3.30.310.50">
    <property type="entry name" value="Alpha-D-phosphohexomutase, C-terminal domain"/>
    <property type="match status" value="1"/>
</dbReference>
<comment type="similarity">
    <text evidence="1 6">Belongs to the phosphohexose mutase family.</text>
</comment>
<evidence type="ECO:0000259" key="7">
    <source>
        <dbReference type="Pfam" id="PF00408"/>
    </source>
</evidence>
<dbReference type="Pfam" id="PF02880">
    <property type="entry name" value="PGM_PMM_III"/>
    <property type="match status" value="1"/>
</dbReference>
<dbReference type="EC" id="5.4.2.10" evidence="6"/>
<dbReference type="OrthoDB" id="9803322at2"/>
<dbReference type="InterPro" id="IPR005846">
    <property type="entry name" value="A-D-PHexomutase_a/b/a-III"/>
</dbReference>
<dbReference type="InterPro" id="IPR005843">
    <property type="entry name" value="A-D-PHexomutase_C"/>
</dbReference>
<dbReference type="InterPro" id="IPR005844">
    <property type="entry name" value="A-D-PHexomutase_a/b/a-I"/>
</dbReference>
<protein>
    <recommendedName>
        <fullName evidence="6">Phosphoglucosamine mutase</fullName>
        <ecNumber evidence="6">5.4.2.10</ecNumber>
    </recommendedName>
</protein>
<dbReference type="GO" id="GO:0004615">
    <property type="term" value="F:phosphomannomutase activity"/>
    <property type="evidence" value="ECO:0007669"/>
    <property type="project" value="TreeGrafter"/>
</dbReference>
<evidence type="ECO:0000259" key="10">
    <source>
        <dbReference type="Pfam" id="PF02880"/>
    </source>
</evidence>
<sequence>MARRYFGTDGIRGETNKWPMTAEVAMTLGMAAGTVFKRGEHRHNVIIGKDTRRSGYLVEFALVAGFAAVGMDVKILGPIPTPAIGLLTRSLRADLGVMISASHNGFADNGIKLFGADGFKLSDAQEQEIEKLLDEPDRIVRAAPHEIGLVKSFEDSRGRYVEFAKGAFPRGMSLEGLRVVVDCANGAAYKTAPWALYELGADVVEIGVNPNGSNINAGCGSTDTRLLKQTVLERRADIGIALDGDADRLIIIDEKGHEIDGDQIIAGIARDMIADQTLRGPGVVTTIMSNLGLERYLTDQGSSLIRTGVGDRQVVARMREEDCNLGGEQSGHIVLMDYATTGDGLVSALRVLSSMVTRGRTASETLSVFTPSPQVLKNIRYSGASPLTDPDMQAQVKKVEDMLTASGGRLVVRTSGTEPVVRLMAEGDDPRKITQIVDELAATLQSRRLVG</sequence>
<dbReference type="GO" id="GO:0000287">
    <property type="term" value="F:magnesium ion binding"/>
    <property type="evidence" value="ECO:0007669"/>
    <property type="project" value="UniProtKB-UniRule"/>
</dbReference>
<dbReference type="HAMAP" id="MF_01554_B">
    <property type="entry name" value="GlmM_B"/>
    <property type="match status" value="1"/>
</dbReference>
<comment type="cofactor">
    <cofactor evidence="6">
        <name>Mg(2+)</name>
        <dbReference type="ChEBI" id="CHEBI:18420"/>
    </cofactor>
    <text evidence="6">Binds 1 Mg(2+) ion per subunit.</text>
</comment>
<dbReference type="Pfam" id="PF02878">
    <property type="entry name" value="PGM_PMM_I"/>
    <property type="match status" value="1"/>
</dbReference>
<organism evidence="11 12">
    <name type="scientific">Candidatus Phycosocius bacilliformis</name>
    <dbReference type="NCBI Taxonomy" id="1445552"/>
    <lineage>
        <taxon>Bacteria</taxon>
        <taxon>Pseudomonadati</taxon>
        <taxon>Pseudomonadota</taxon>
        <taxon>Alphaproteobacteria</taxon>
        <taxon>Caulobacterales</taxon>
        <taxon>Caulobacterales incertae sedis</taxon>
        <taxon>Candidatus Phycosocius</taxon>
    </lineage>
</organism>
<feature type="binding site" evidence="6">
    <location>
        <position position="243"/>
    </location>
    <ligand>
        <name>Mg(2+)</name>
        <dbReference type="ChEBI" id="CHEBI:18420"/>
    </ligand>
</feature>
<dbReference type="SUPFAM" id="SSF55957">
    <property type="entry name" value="Phosphoglucomutase, C-terminal domain"/>
    <property type="match status" value="1"/>
</dbReference>
<comment type="caution">
    <text evidence="11">The sequence shown here is derived from an EMBL/GenBank/DDBJ whole genome shotgun (WGS) entry which is preliminary data.</text>
</comment>
<dbReference type="InterPro" id="IPR036900">
    <property type="entry name" value="A-D-PHexomutase_C_sf"/>
</dbReference>
<name>A0A2P2ECW1_9PROT</name>
<feature type="domain" description="Alpha-D-phosphohexomutase alpha/beta/alpha" evidence="9">
    <location>
        <begin position="160"/>
        <end position="256"/>
    </location>
</feature>
<accession>A0A2P2ECW1</accession>
<comment type="catalytic activity">
    <reaction evidence="6">
        <text>alpha-D-glucosamine 1-phosphate = D-glucosamine 6-phosphate</text>
        <dbReference type="Rhea" id="RHEA:23424"/>
        <dbReference type="ChEBI" id="CHEBI:58516"/>
        <dbReference type="ChEBI" id="CHEBI:58725"/>
        <dbReference type="EC" id="5.4.2.10"/>
    </reaction>
</comment>
<feature type="binding site" evidence="6">
    <location>
        <position position="245"/>
    </location>
    <ligand>
        <name>Mg(2+)</name>
        <dbReference type="ChEBI" id="CHEBI:18420"/>
    </ligand>
</feature>
<dbReference type="InterPro" id="IPR005841">
    <property type="entry name" value="Alpha-D-phosphohexomutase_SF"/>
</dbReference>
<feature type="domain" description="Alpha-D-phosphohexomutase alpha/beta/alpha" evidence="8">
    <location>
        <begin position="3"/>
        <end position="135"/>
    </location>
</feature>
<keyword evidence="12" id="KW-1185">Reference proteome</keyword>
<keyword evidence="5 6" id="KW-0413">Isomerase</keyword>
<dbReference type="SUPFAM" id="SSF53738">
    <property type="entry name" value="Phosphoglucomutase, first 3 domains"/>
    <property type="match status" value="3"/>
</dbReference>
<dbReference type="PRINTS" id="PR00509">
    <property type="entry name" value="PGMPMM"/>
</dbReference>
<dbReference type="Gene3D" id="3.40.120.10">
    <property type="entry name" value="Alpha-D-Glucose-1,6-Bisphosphate, subunit A, domain 3"/>
    <property type="match status" value="3"/>
</dbReference>
<dbReference type="RefSeq" id="WP_108985765.1">
    <property type="nucleotide sequence ID" value="NZ_BFBR01000008.1"/>
</dbReference>
<feature type="domain" description="Alpha-D-phosphohexomutase C-terminal" evidence="7">
    <location>
        <begin position="386"/>
        <end position="442"/>
    </location>
</feature>
<evidence type="ECO:0000256" key="1">
    <source>
        <dbReference type="ARBA" id="ARBA00010231"/>
    </source>
</evidence>
<comment type="function">
    <text evidence="6">Catalyzes the conversion of glucosamine-6-phosphate to glucosamine-1-phosphate.</text>
</comment>
<dbReference type="NCBIfam" id="TIGR01455">
    <property type="entry name" value="glmM"/>
    <property type="match status" value="1"/>
</dbReference>
<evidence type="ECO:0000256" key="2">
    <source>
        <dbReference type="ARBA" id="ARBA00022553"/>
    </source>
</evidence>
<dbReference type="PANTHER" id="PTHR42946:SF1">
    <property type="entry name" value="PHOSPHOGLUCOMUTASE (ALPHA-D-GLUCOSE-1,6-BISPHOSPHATE-DEPENDENT)"/>
    <property type="match status" value="1"/>
</dbReference>
<feature type="binding site" description="via phosphate group" evidence="6">
    <location>
        <position position="102"/>
    </location>
    <ligand>
        <name>Mg(2+)</name>
        <dbReference type="ChEBI" id="CHEBI:18420"/>
    </ligand>
</feature>
<dbReference type="InterPro" id="IPR050060">
    <property type="entry name" value="Phosphoglucosamine_mutase"/>
</dbReference>
<dbReference type="AlphaFoldDB" id="A0A2P2ECW1"/>
<dbReference type="Pfam" id="PF02879">
    <property type="entry name" value="PGM_PMM_II"/>
    <property type="match status" value="1"/>
</dbReference>
<dbReference type="FunFam" id="3.40.120.10:FF:000001">
    <property type="entry name" value="Phosphoglucosamine mutase"/>
    <property type="match status" value="1"/>
</dbReference>
<dbReference type="NCBIfam" id="NF008139">
    <property type="entry name" value="PRK10887.1"/>
    <property type="match status" value="1"/>
</dbReference>
<dbReference type="GO" id="GO:0006048">
    <property type="term" value="P:UDP-N-acetylglucosamine biosynthetic process"/>
    <property type="evidence" value="ECO:0007669"/>
    <property type="project" value="TreeGrafter"/>
</dbReference>
<keyword evidence="3 6" id="KW-0479">Metal-binding</keyword>
<dbReference type="InterPro" id="IPR005845">
    <property type="entry name" value="A-D-PHexomutase_a/b/a-II"/>
</dbReference>
<gene>
    <name evidence="6 11" type="primary">glmM</name>
    <name evidence="11" type="ORF">PbB2_02602</name>
</gene>
<evidence type="ECO:0000256" key="6">
    <source>
        <dbReference type="HAMAP-Rule" id="MF_01554"/>
    </source>
</evidence>
<feature type="active site" description="Phosphoserine intermediate" evidence="6">
    <location>
        <position position="102"/>
    </location>
</feature>
<dbReference type="GO" id="GO:0005829">
    <property type="term" value="C:cytosol"/>
    <property type="evidence" value="ECO:0007669"/>
    <property type="project" value="TreeGrafter"/>
</dbReference>
<reference evidence="11 12" key="1">
    <citation type="journal article" date="2018" name="Genome Announc.">
        <title>Draft Genome Sequence of "Candidatus Phycosocius bacilliformis," an Alphaproteobacterial Ectosymbiont of the Hydrocarbon-Producing Green Alga Botryococcus braunii.</title>
        <authorList>
            <person name="Tanabe Y."/>
            <person name="Yamaguchi H."/>
            <person name="Watanabe M.M."/>
        </authorList>
    </citation>
    <scope>NUCLEOTIDE SEQUENCE [LARGE SCALE GENOMIC DNA]</scope>
    <source>
        <strain evidence="11 12">BOTRYCO-2</strain>
    </source>
</reference>
<evidence type="ECO:0000313" key="12">
    <source>
        <dbReference type="Proteomes" id="UP000245086"/>
    </source>
</evidence>
<dbReference type="Pfam" id="PF00408">
    <property type="entry name" value="PGM_PMM_IV"/>
    <property type="match status" value="1"/>
</dbReference>